<keyword evidence="13" id="KW-1185">Reference proteome</keyword>
<feature type="binding site" evidence="8 10">
    <location>
        <position position="87"/>
    </location>
    <ligand>
        <name>substrate</name>
    </ligand>
</feature>
<name>A0A556CR33_BREAU</name>
<dbReference type="GO" id="GO:0003855">
    <property type="term" value="F:3-dehydroquinate dehydratase activity"/>
    <property type="evidence" value="ECO:0007669"/>
    <property type="project" value="UniProtKB-UniRule"/>
</dbReference>
<dbReference type="PIRSF" id="PIRSF001399">
    <property type="entry name" value="DHquinase_II"/>
    <property type="match status" value="1"/>
</dbReference>
<comment type="catalytic activity">
    <reaction evidence="1 8">
        <text>3-dehydroquinate = 3-dehydroshikimate + H2O</text>
        <dbReference type="Rhea" id="RHEA:21096"/>
        <dbReference type="ChEBI" id="CHEBI:15377"/>
        <dbReference type="ChEBI" id="CHEBI:16630"/>
        <dbReference type="ChEBI" id="CHEBI:32364"/>
        <dbReference type="EC" id="4.2.1.10"/>
    </reaction>
</comment>
<dbReference type="NCBIfam" id="NF003807">
    <property type="entry name" value="PRK05395.1-4"/>
    <property type="match status" value="1"/>
</dbReference>
<dbReference type="RefSeq" id="WP_143921000.1">
    <property type="nucleotide sequence ID" value="NZ_VLTK01000001.1"/>
</dbReference>
<dbReference type="InterPro" id="IPR018509">
    <property type="entry name" value="DHquinase_II_CS"/>
</dbReference>
<evidence type="ECO:0000256" key="1">
    <source>
        <dbReference type="ARBA" id="ARBA00001864"/>
    </source>
</evidence>
<feature type="active site" description="Proton acceptor" evidence="8 9">
    <location>
        <position position="23"/>
    </location>
</feature>
<reference evidence="12 13" key="1">
    <citation type="submission" date="2019-07" db="EMBL/GenBank/DDBJ databases">
        <title>Draft genome sequence of Brevibacterium aurantiacum XU54 isolated from Xinjiang China.</title>
        <authorList>
            <person name="Xu X."/>
        </authorList>
    </citation>
    <scope>NUCLEOTIDE SEQUENCE [LARGE SCALE GENOMIC DNA]</scope>
    <source>
        <strain evidence="12 13">XU54</strain>
    </source>
</reference>
<organism evidence="12 13">
    <name type="scientific">Brevibacterium aurantiacum</name>
    <dbReference type="NCBI Taxonomy" id="273384"/>
    <lineage>
        <taxon>Bacteria</taxon>
        <taxon>Bacillati</taxon>
        <taxon>Actinomycetota</taxon>
        <taxon>Actinomycetes</taxon>
        <taxon>Micrococcales</taxon>
        <taxon>Brevibacteriaceae</taxon>
        <taxon>Brevibacterium</taxon>
    </lineage>
</organism>
<dbReference type="InterPro" id="IPR036441">
    <property type="entry name" value="DHquinase_II_sf"/>
</dbReference>
<feature type="binding site" evidence="8 10">
    <location>
        <begin position="101"/>
        <end position="102"/>
    </location>
    <ligand>
        <name>substrate</name>
    </ligand>
</feature>
<evidence type="ECO:0000256" key="8">
    <source>
        <dbReference type="HAMAP-Rule" id="MF_00169"/>
    </source>
</evidence>
<dbReference type="OrthoDB" id="9790793at2"/>
<feature type="site" description="Transition state stabilizer" evidence="8 11">
    <location>
        <position position="18"/>
    </location>
</feature>
<dbReference type="EMBL" id="VLTK01000001">
    <property type="protein sequence ID" value="TSI19863.1"/>
    <property type="molecule type" value="Genomic_DNA"/>
</dbReference>
<dbReference type="GO" id="GO:0008652">
    <property type="term" value="P:amino acid biosynthetic process"/>
    <property type="evidence" value="ECO:0007669"/>
    <property type="project" value="UniProtKB-KW"/>
</dbReference>
<sequence>MQTVLILNGPNLNLLGVREPEIYGRTTLADIEDICTASAAEAGLGVRCIQSNHEGELIDAVHEARETTVGAIINAGAYTHTSLALHDALKSYDHPIIEVHLSNPHARESFRHHSYLSPVAAAVITGAGAKGYVHAMEILADKLGTAAGSTAATTSDTNTTRTTRK</sequence>
<evidence type="ECO:0000313" key="13">
    <source>
        <dbReference type="Proteomes" id="UP000316406"/>
    </source>
</evidence>
<evidence type="ECO:0000256" key="3">
    <source>
        <dbReference type="ARBA" id="ARBA00011037"/>
    </source>
</evidence>
<accession>A0A556CR33</accession>
<feature type="active site" description="Proton donor" evidence="8 9">
    <location>
        <position position="100"/>
    </location>
</feature>
<comment type="similarity">
    <text evidence="3 8">Belongs to the type-II 3-dehydroquinase family.</text>
</comment>
<evidence type="ECO:0000313" key="12">
    <source>
        <dbReference type="EMBL" id="TSI19863.1"/>
    </source>
</evidence>
<evidence type="ECO:0000256" key="6">
    <source>
        <dbReference type="ARBA" id="ARBA00023141"/>
    </source>
</evidence>
<dbReference type="HAMAP" id="MF_00169">
    <property type="entry name" value="AroQ"/>
    <property type="match status" value="1"/>
</dbReference>
<comment type="caution">
    <text evidence="12">The sequence shown here is derived from an EMBL/GenBank/DDBJ whole genome shotgun (WGS) entry which is preliminary data.</text>
</comment>
<proteinExistence type="inferred from homology"/>
<dbReference type="Proteomes" id="UP000316406">
    <property type="component" value="Unassembled WGS sequence"/>
</dbReference>
<dbReference type="InterPro" id="IPR001874">
    <property type="entry name" value="DHquinase_II"/>
</dbReference>
<comment type="pathway">
    <text evidence="2 8">Metabolic intermediate biosynthesis; chorismate biosynthesis; chorismate from D-erythrose 4-phosphate and phosphoenolpyruvate: step 3/7.</text>
</comment>
<comment type="function">
    <text evidence="8">Catalyzes a trans-dehydration via an enolate intermediate.</text>
</comment>
<evidence type="ECO:0000256" key="5">
    <source>
        <dbReference type="ARBA" id="ARBA00012060"/>
    </source>
</evidence>
<dbReference type="Pfam" id="PF01220">
    <property type="entry name" value="DHquinase_II"/>
    <property type="match status" value="1"/>
</dbReference>
<feature type="binding site" evidence="8 10">
    <location>
        <position position="74"/>
    </location>
    <ligand>
        <name>substrate</name>
    </ligand>
</feature>
<evidence type="ECO:0000256" key="2">
    <source>
        <dbReference type="ARBA" id="ARBA00004902"/>
    </source>
</evidence>
<keyword evidence="7 8" id="KW-0456">Lyase</keyword>
<dbReference type="CDD" id="cd00466">
    <property type="entry name" value="DHQase_II"/>
    <property type="match status" value="1"/>
</dbReference>
<dbReference type="EC" id="4.2.1.10" evidence="5 8"/>
<dbReference type="SUPFAM" id="SSF52304">
    <property type="entry name" value="Type II 3-dehydroquinate dehydratase"/>
    <property type="match status" value="1"/>
</dbReference>
<gene>
    <name evidence="8 12" type="primary">aroQ</name>
    <name evidence="12" type="ORF">FO013_01430</name>
</gene>
<feature type="binding site" evidence="8 10">
    <location>
        <position position="111"/>
    </location>
    <ligand>
        <name>substrate</name>
    </ligand>
</feature>
<dbReference type="AlphaFoldDB" id="A0A556CR33"/>
<evidence type="ECO:0000256" key="4">
    <source>
        <dbReference type="ARBA" id="ARBA00011193"/>
    </source>
</evidence>
<keyword evidence="8" id="KW-0028">Amino-acid biosynthesis</keyword>
<evidence type="ECO:0000256" key="7">
    <source>
        <dbReference type="ARBA" id="ARBA00023239"/>
    </source>
</evidence>
<dbReference type="PANTHER" id="PTHR21272:SF3">
    <property type="entry name" value="CATABOLIC 3-DEHYDROQUINASE"/>
    <property type="match status" value="1"/>
</dbReference>
<keyword evidence="6 8" id="KW-0057">Aromatic amino acid biosynthesis</keyword>
<dbReference type="NCBIfam" id="TIGR01088">
    <property type="entry name" value="aroQ"/>
    <property type="match status" value="1"/>
</dbReference>
<dbReference type="GO" id="GO:0019631">
    <property type="term" value="P:quinate catabolic process"/>
    <property type="evidence" value="ECO:0007669"/>
    <property type="project" value="TreeGrafter"/>
</dbReference>
<dbReference type="GO" id="GO:0009423">
    <property type="term" value="P:chorismate biosynthetic process"/>
    <property type="evidence" value="ECO:0007669"/>
    <property type="project" value="UniProtKB-UniRule"/>
</dbReference>
<comment type="subunit">
    <text evidence="4 8">Homododecamer.</text>
</comment>
<evidence type="ECO:0000256" key="11">
    <source>
        <dbReference type="PIRSR" id="PIRSR001399-3"/>
    </source>
</evidence>
<dbReference type="PROSITE" id="PS01029">
    <property type="entry name" value="DEHYDROQUINASE_II"/>
    <property type="match status" value="1"/>
</dbReference>
<protein>
    <recommendedName>
        <fullName evidence="5 8">3-dehydroquinate dehydratase</fullName>
        <shortName evidence="8">3-dehydroquinase</shortName>
        <ecNumber evidence="5 8">4.2.1.10</ecNumber>
    </recommendedName>
    <alternativeName>
        <fullName evidence="8">Type II DHQase</fullName>
    </alternativeName>
</protein>
<dbReference type="UniPathway" id="UPA00053">
    <property type="reaction ID" value="UER00086"/>
</dbReference>
<evidence type="ECO:0000256" key="9">
    <source>
        <dbReference type="PIRSR" id="PIRSR001399-1"/>
    </source>
</evidence>
<dbReference type="Gene3D" id="3.40.50.9100">
    <property type="entry name" value="Dehydroquinase, class II"/>
    <property type="match status" value="1"/>
</dbReference>
<dbReference type="GO" id="GO:0009073">
    <property type="term" value="P:aromatic amino acid family biosynthetic process"/>
    <property type="evidence" value="ECO:0007669"/>
    <property type="project" value="UniProtKB-KW"/>
</dbReference>
<dbReference type="NCBIfam" id="NF003805">
    <property type="entry name" value="PRK05395.1-2"/>
    <property type="match status" value="1"/>
</dbReference>
<feature type="binding site" evidence="8 10">
    <location>
        <position position="80"/>
    </location>
    <ligand>
        <name>substrate</name>
    </ligand>
</feature>
<evidence type="ECO:0000256" key="10">
    <source>
        <dbReference type="PIRSR" id="PIRSR001399-2"/>
    </source>
</evidence>
<dbReference type="NCBIfam" id="NF003806">
    <property type="entry name" value="PRK05395.1-3"/>
    <property type="match status" value="1"/>
</dbReference>
<dbReference type="PANTHER" id="PTHR21272">
    <property type="entry name" value="CATABOLIC 3-DEHYDROQUINASE"/>
    <property type="match status" value="1"/>
</dbReference>